<evidence type="ECO:0000256" key="1">
    <source>
        <dbReference type="PIRSR" id="PIRSR607822-1"/>
    </source>
</evidence>
<organism evidence="3 4">
    <name type="scientific">Microbispora oryzae</name>
    <dbReference type="NCBI Taxonomy" id="2806554"/>
    <lineage>
        <taxon>Bacteria</taxon>
        <taxon>Bacillati</taxon>
        <taxon>Actinomycetota</taxon>
        <taxon>Actinomycetes</taxon>
        <taxon>Streptosporangiales</taxon>
        <taxon>Streptosporangiaceae</taxon>
        <taxon>Microbispora</taxon>
    </lineage>
</organism>
<dbReference type="SUPFAM" id="SSF56112">
    <property type="entry name" value="Protein kinase-like (PK-like)"/>
    <property type="match status" value="1"/>
</dbReference>
<dbReference type="GO" id="GO:0005524">
    <property type="term" value="F:ATP binding"/>
    <property type="evidence" value="ECO:0007669"/>
    <property type="project" value="InterPro"/>
</dbReference>
<dbReference type="InterPro" id="IPR000719">
    <property type="entry name" value="Prot_kinase_dom"/>
</dbReference>
<dbReference type="InterPro" id="IPR007822">
    <property type="entry name" value="LANC-like"/>
</dbReference>
<feature type="binding site" evidence="1">
    <location>
        <position position="789"/>
    </location>
    <ligand>
        <name>Zn(2+)</name>
        <dbReference type="ChEBI" id="CHEBI:29105"/>
    </ligand>
</feature>
<dbReference type="SMART" id="SM00220">
    <property type="entry name" value="S_TKc"/>
    <property type="match status" value="1"/>
</dbReference>
<dbReference type="GO" id="GO:0005886">
    <property type="term" value="C:plasma membrane"/>
    <property type="evidence" value="ECO:0007669"/>
    <property type="project" value="TreeGrafter"/>
</dbReference>
<dbReference type="SMART" id="SM01260">
    <property type="entry name" value="LANC_like"/>
    <property type="match status" value="1"/>
</dbReference>
<dbReference type="Pfam" id="PF05147">
    <property type="entry name" value="LANC_like"/>
    <property type="match status" value="1"/>
</dbReference>
<protein>
    <recommendedName>
        <fullName evidence="2">Protein kinase domain-containing protein</fullName>
    </recommendedName>
</protein>
<dbReference type="PANTHER" id="PTHR12736:SF7">
    <property type="entry name" value="LANC-LIKE PROTEIN 3"/>
    <property type="match status" value="1"/>
</dbReference>
<dbReference type="Pfam" id="PF25816">
    <property type="entry name" value="RamC_N"/>
    <property type="match status" value="1"/>
</dbReference>
<evidence type="ECO:0000313" key="3">
    <source>
        <dbReference type="EMBL" id="MBP2706258.1"/>
    </source>
</evidence>
<dbReference type="PROSITE" id="PS50011">
    <property type="entry name" value="PROTEIN_KINASE_DOM"/>
    <property type="match status" value="1"/>
</dbReference>
<dbReference type="InterPro" id="IPR012341">
    <property type="entry name" value="6hp_glycosidase-like_sf"/>
</dbReference>
<reference evidence="3" key="1">
    <citation type="submission" date="2021-02" db="EMBL/GenBank/DDBJ databases">
        <title>Draft genome sequence of Microbispora sp. RL4-1S isolated from rice leaves in Thailand.</title>
        <authorList>
            <person name="Muangham S."/>
            <person name="Duangmal K."/>
        </authorList>
    </citation>
    <scope>NUCLEOTIDE SEQUENCE</scope>
    <source>
        <strain evidence="3">RL4-1S</strain>
    </source>
</reference>
<comment type="caution">
    <text evidence="3">The sequence shown here is derived from an EMBL/GenBank/DDBJ whole genome shotgun (WGS) entry which is preliminary data.</text>
</comment>
<feature type="domain" description="Protein kinase" evidence="2">
    <location>
        <begin position="228"/>
        <end position="471"/>
    </location>
</feature>
<dbReference type="EMBL" id="JAFCNB010000011">
    <property type="protein sequence ID" value="MBP2706258.1"/>
    <property type="molecule type" value="Genomic_DNA"/>
</dbReference>
<proteinExistence type="predicted"/>
<dbReference type="GO" id="GO:0046872">
    <property type="term" value="F:metal ion binding"/>
    <property type="evidence" value="ECO:0007669"/>
    <property type="project" value="UniProtKB-KW"/>
</dbReference>
<dbReference type="GO" id="GO:0005975">
    <property type="term" value="P:carbohydrate metabolic process"/>
    <property type="evidence" value="ECO:0007669"/>
    <property type="project" value="InterPro"/>
</dbReference>
<dbReference type="InterPro" id="IPR011009">
    <property type="entry name" value="Kinase-like_dom_sf"/>
</dbReference>
<name>A0A941ALG8_9ACTN</name>
<evidence type="ECO:0000259" key="2">
    <source>
        <dbReference type="PROSITE" id="PS50011"/>
    </source>
</evidence>
<gene>
    <name evidence="3" type="ORF">JOL79_20825</name>
</gene>
<dbReference type="PANTHER" id="PTHR12736">
    <property type="entry name" value="LANC-LIKE PROTEIN"/>
    <property type="match status" value="1"/>
</dbReference>
<keyword evidence="1" id="KW-0479">Metal-binding</keyword>
<dbReference type="AlphaFoldDB" id="A0A941ALG8"/>
<dbReference type="Gene3D" id="1.50.10.10">
    <property type="match status" value="1"/>
</dbReference>
<keyword evidence="4" id="KW-1185">Reference proteome</keyword>
<feature type="binding site" evidence="1">
    <location>
        <position position="788"/>
    </location>
    <ligand>
        <name>Zn(2+)</name>
        <dbReference type="ChEBI" id="CHEBI:29105"/>
    </ligand>
</feature>
<dbReference type="GO" id="GO:0004672">
    <property type="term" value="F:protein kinase activity"/>
    <property type="evidence" value="ECO:0007669"/>
    <property type="project" value="InterPro"/>
</dbReference>
<keyword evidence="1" id="KW-0862">Zinc</keyword>
<dbReference type="SUPFAM" id="SSF158745">
    <property type="entry name" value="LanC-like"/>
    <property type="match status" value="1"/>
</dbReference>
<evidence type="ECO:0000313" key="4">
    <source>
        <dbReference type="Proteomes" id="UP000674234"/>
    </source>
</evidence>
<dbReference type="PRINTS" id="PR01955">
    <property type="entry name" value="LANCFRANKIA"/>
</dbReference>
<sequence>MHDRRAPGPARAERIHARYARALEAFAAELPDGWKTRVHRDDPVSWRVFQHAGESPEQGWKLHVSASAADALDLLEIVLPELVAGSTAFKLPGDLRSIISINAGLAGRPQVGKIVTVYPSSDDALPALIDRLDAVWRPHRAPAVTSDLPVGRGGALFIRYGAFVLSEVITDYAGAAHAAVRAPDGSLHPDVRHAGGRQPSWAVPPVPPAARTVTTEPDGPIEVDGATYVPLKVLTADARGYVALGVRPDDRRLVIIRHRLRGVDGDEFGNDVLTRLENEWRLMRRLSGSGIVPEPLAYDPEAGYLILTDAGEGRLECLPAPERLRLLPELAAVVARLHALGVVHRDLKLSNVRIGPDGPCLVDLEVAAPTGTRHPPPWGTDGHVAPEGTYATAAPPYDVYSLGSCVTHAVVGHCPGTLPPGDDAGRQIGLLLRLGQRAAASVVRECHHPDPALRPAAGEVAERLKAALPAILAERAAGPDAYRGALDRRWATAAAASAGTATRLFGTAGCDCGRTHHDLAEHEPESLHAGAAGVIVALATLDTALGTSQFGRDIAAAAGRLAGRPPSARAHGFFTGDSGVAVALAVAGRRLGRDDLVRAARRRYEHAAGSAVADYDLFSGAAGIVWAGCLLDAVLGSSWGRDLAGRQVARIVAAARPVEGVAGWPPDPEQDPCDRVYRGAAHGTAGVAMALASWARSTGDAATAAFAREAFLDIAAHGLTEDGTTILSTAGGSTRVPHHWCHGMAGFLWCLLQACPATGRTEGLKEARQAAVAAFDRVTPLLDNPTMCHGLAGVLEVWRMVGALPGHRDTARRRVALAAECLRLLRRSRDGATVWASDDPSVVIPDLWTGFLGPAVQLALAATGSPHALLSPSWLRACALPG</sequence>
<dbReference type="RefSeq" id="WP_210157535.1">
    <property type="nucleotide sequence ID" value="NZ_JAFCNB010000011.1"/>
</dbReference>
<dbReference type="GO" id="GO:0031179">
    <property type="term" value="P:peptide modification"/>
    <property type="evidence" value="ECO:0007669"/>
    <property type="project" value="InterPro"/>
</dbReference>
<dbReference type="PRINTS" id="PR01950">
    <property type="entry name" value="LANCSUPER"/>
</dbReference>
<feature type="binding site" evidence="1">
    <location>
        <position position="741"/>
    </location>
    <ligand>
        <name>Zn(2+)</name>
        <dbReference type="ChEBI" id="CHEBI:29105"/>
    </ligand>
</feature>
<dbReference type="InterPro" id="IPR057929">
    <property type="entry name" value="RamC_N"/>
</dbReference>
<accession>A0A941ALG8</accession>
<dbReference type="Gene3D" id="1.10.510.10">
    <property type="entry name" value="Transferase(Phosphotransferase) domain 1"/>
    <property type="match status" value="1"/>
</dbReference>
<dbReference type="Proteomes" id="UP000674234">
    <property type="component" value="Unassembled WGS sequence"/>
</dbReference>